<organism evidence="8 9">
    <name type="scientific">Metallosphaera cuprina (strain Ar-4)</name>
    <dbReference type="NCBI Taxonomy" id="1006006"/>
    <lineage>
        <taxon>Archaea</taxon>
        <taxon>Thermoproteota</taxon>
        <taxon>Thermoprotei</taxon>
        <taxon>Sulfolobales</taxon>
        <taxon>Sulfolobaceae</taxon>
        <taxon>Metallosphaera</taxon>
    </lineage>
</organism>
<comment type="subcellular location">
    <subcellularLocation>
        <location evidence="1">Membrane</location>
        <topology evidence="1">Multi-pass membrane protein</topology>
    </subcellularLocation>
</comment>
<evidence type="ECO:0000256" key="3">
    <source>
        <dbReference type="ARBA" id="ARBA00022692"/>
    </source>
</evidence>
<evidence type="ECO:0000313" key="8">
    <source>
        <dbReference type="EMBL" id="AEB95319.1"/>
    </source>
</evidence>
<dbReference type="InterPro" id="IPR036259">
    <property type="entry name" value="MFS_trans_sf"/>
</dbReference>
<feature type="domain" description="Major facilitator superfamily (MFS) profile" evidence="7">
    <location>
        <begin position="8"/>
        <end position="460"/>
    </location>
</feature>
<dbReference type="RefSeq" id="WP_013737817.1">
    <property type="nucleotide sequence ID" value="NC_015435.1"/>
</dbReference>
<evidence type="ECO:0000256" key="5">
    <source>
        <dbReference type="ARBA" id="ARBA00023136"/>
    </source>
</evidence>
<evidence type="ECO:0000313" key="9">
    <source>
        <dbReference type="Proteomes" id="UP000007812"/>
    </source>
</evidence>
<proteinExistence type="predicted"/>
<dbReference type="InterPro" id="IPR020846">
    <property type="entry name" value="MFS_dom"/>
</dbReference>
<keyword evidence="3 6" id="KW-0812">Transmembrane</keyword>
<dbReference type="PANTHER" id="PTHR42718:SF9">
    <property type="entry name" value="MAJOR FACILITATOR SUPERFAMILY MULTIDRUG TRANSPORTER MFSC"/>
    <property type="match status" value="1"/>
</dbReference>
<feature type="transmembrane region" description="Helical" evidence="6">
    <location>
        <begin position="217"/>
        <end position="241"/>
    </location>
</feature>
<gene>
    <name evidence="8" type="ordered locus">Mcup_1214</name>
</gene>
<dbReference type="Gene3D" id="1.20.1720.10">
    <property type="entry name" value="Multidrug resistance protein D"/>
    <property type="match status" value="1"/>
</dbReference>
<keyword evidence="4 6" id="KW-1133">Transmembrane helix</keyword>
<name>F4G3E9_METCR</name>
<dbReference type="eggNOG" id="arCOG00144">
    <property type="taxonomic scope" value="Archaea"/>
</dbReference>
<dbReference type="InterPro" id="IPR011701">
    <property type="entry name" value="MFS"/>
</dbReference>
<dbReference type="OrthoDB" id="117970at2157"/>
<evidence type="ECO:0000259" key="7">
    <source>
        <dbReference type="PROSITE" id="PS50850"/>
    </source>
</evidence>
<evidence type="ECO:0000256" key="6">
    <source>
        <dbReference type="SAM" id="Phobius"/>
    </source>
</evidence>
<dbReference type="EMBL" id="CP002656">
    <property type="protein sequence ID" value="AEB95319.1"/>
    <property type="molecule type" value="Genomic_DNA"/>
</dbReference>
<accession>F4G3E9</accession>
<dbReference type="PATRIC" id="fig|1006006.8.peg.1210"/>
<dbReference type="PROSITE" id="PS50850">
    <property type="entry name" value="MFS"/>
    <property type="match status" value="1"/>
</dbReference>
<feature type="transmembrane region" description="Helical" evidence="6">
    <location>
        <begin position="360"/>
        <end position="381"/>
    </location>
</feature>
<feature type="transmembrane region" description="Helical" evidence="6">
    <location>
        <begin position="159"/>
        <end position="178"/>
    </location>
</feature>
<feature type="transmembrane region" description="Helical" evidence="6">
    <location>
        <begin position="97"/>
        <end position="119"/>
    </location>
</feature>
<feature type="transmembrane region" description="Helical" evidence="6">
    <location>
        <begin position="330"/>
        <end position="348"/>
    </location>
</feature>
<feature type="transmembrane region" description="Helical" evidence="6">
    <location>
        <begin position="441"/>
        <end position="462"/>
    </location>
</feature>
<feature type="transmembrane region" description="Helical" evidence="6">
    <location>
        <begin position="74"/>
        <end position="91"/>
    </location>
</feature>
<dbReference type="Pfam" id="PF07690">
    <property type="entry name" value="MFS_1"/>
    <property type="match status" value="1"/>
</dbReference>
<feature type="transmembrane region" description="Helical" evidence="6">
    <location>
        <begin position="261"/>
        <end position="285"/>
    </location>
</feature>
<dbReference type="SUPFAM" id="SSF103473">
    <property type="entry name" value="MFS general substrate transporter"/>
    <property type="match status" value="1"/>
</dbReference>
<feature type="transmembrane region" description="Helical" evidence="6">
    <location>
        <begin position="43"/>
        <end position="62"/>
    </location>
</feature>
<dbReference type="CDD" id="cd17504">
    <property type="entry name" value="MFS_MMR_MDR_like"/>
    <property type="match status" value="1"/>
</dbReference>
<feature type="transmembrane region" description="Helical" evidence="6">
    <location>
        <begin position="131"/>
        <end position="153"/>
    </location>
</feature>
<feature type="transmembrane region" description="Helical" evidence="6">
    <location>
        <begin position="402"/>
        <end position="421"/>
    </location>
</feature>
<sequence length="478" mass="51617">MDKKAQETLLILLSVSLLVNYVETMVVPAVPKIQQDFSTTETLVAWVTSAFTIVGAVVSPIFGKLGDIYGKRRMFLLSMGFYTVAVVMAGFSPNIYFLIAARALQGLGFAVFPLSLAIITDVLPPEMIATAQGIISGTMGIGTALGLVVGAFIDQDLGWQYAFHIAFVISLLLFFLAVKMVPHTGVRKKATIDYVGFSTLTAGVTLILIYLTQESSWGWFSLQSLSLLIPGIAFLGAFGWYEPRAKSPVIELRLLKIRNVLAANIAGLVSGIMILALFYGIIYYTQLPHPFGLDLDVISAGLTLAPSTLVMFIIGPLLGRLINKIGPKPILAIGSLVMMLGFYMLIVNRSTPSDVTIDSMVGMVGLLCLMIPIVNMISVSLPQEDRGVGIGMNTLIRNIGSAVGPVITTSIMSSYQGAFVLPFDGTYMVEILPSSTAFDLIFTVGIVMAVLNLVIAMTVRNYRFQAREQKKAVLTEAK</sequence>
<dbReference type="HOGENOM" id="CLU_000960_28_3_2"/>
<protein>
    <submittedName>
        <fullName evidence="8">Major facilitator transporter</fullName>
    </submittedName>
</protein>
<evidence type="ECO:0000256" key="2">
    <source>
        <dbReference type="ARBA" id="ARBA00022448"/>
    </source>
</evidence>
<evidence type="ECO:0000256" key="4">
    <source>
        <dbReference type="ARBA" id="ARBA00022989"/>
    </source>
</evidence>
<dbReference type="GO" id="GO:0022857">
    <property type="term" value="F:transmembrane transporter activity"/>
    <property type="evidence" value="ECO:0007669"/>
    <property type="project" value="InterPro"/>
</dbReference>
<keyword evidence="9" id="KW-1185">Reference proteome</keyword>
<dbReference type="AlphaFoldDB" id="F4G3E9"/>
<feature type="transmembrane region" description="Helical" evidence="6">
    <location>
        <begin position="190"/>
        <end position="211"/>
    </location>
</feature>
<dbReference type="GeneID" id="10493405"/>
<dbReference type="KEGG" id="mcn:Mcup_1214"/>
<dbReference type="PANTHER" id="PTHR42718">
    <property type="entry name" value="MAJOR FACILITATOR SUPERFAMILY MULTIDRUG TRANSPORTER MFSC"/>
    <property type="match status" value="1"/>
</dbReference>
<dbReference type="GO" id="GO:0016020">
    <property type="term" value="C:membrane"/>
    <property type="evidence" value="ECO:0007669"/>
    <property type="project" value="UniProtKB-SubCell"/>
</dbReference>
<dbReference type="Gene3D" id="1.20.1250.20">
    <property type="entry name" value="MFS general substrate transporter like domains"/>
    <property type="match status" value="1"/>
</dbReference>
<evidence type="ECO:0000256" key="1">
    <source>
        <dbReference type="ARBA" id="ARBA00004141"/>
    </source>
</evidence>
<reference evidence="8 9" key="1">
    <citation type="journal article" date="2011" name="J. Bacteriol.">
        <title>Complete genome sequence of Metallosphaera cuprina, a metal sulfide-oxidizing archaeon from a hot spring.</title>
        <authorList>
            <person name="Liu L.J."/>
            <person name="You X.Y."/>
            <person name="Zheng H."/>
            <person name="Wang S."/>
            <person name="Jiang C.Y."/>
            <person name="Liu S.J."/>
        </authorList>
    </citation>
    <scope>NUCLEOTIDE SEQUENCE [LARGE SCALE GENOMIC DNA]</scope>
    <source>
        <strain evidence="8 9">Ar-4</strain>
    </source>
</reference>
<feature type="transmembrane region" description="Helical" evidence="6">
    <location>
        <begin position="297"/>
        <end position="318"/>
    </location>
</feature>
<dbReference type="Proteomes" id="UP000007812">
    <property type="component" value="Chromosome"/>
</dbReference>
<keyword evidence="2" id="KW-0813">Transport</keyword>
<keyword evidence="5 6" id="KW-0472">Membrane</keyword>